<accession>A0ABP1HDU9</accession>
<keyword evidence="1" id="KW-1133">Transmembrane helix</keyword>
<name>A0ABP1HDU9_9EUKA</name>
<evidence type="ECO:0000313" key="3">
    <source>
        <dbReference type="Proteomes" id="UP001642409"/>
    </source>
</evidence>
<reference evidence="2 3" key="1">
    <citation type="submission" date="2024-07" db="EMBL/GenBank/DDBJ databases">
        <authorList>
            <person name="Akdeniz Z."/>
        </authorList>
    </citation>
    <scope>NUCLEOTIDE SEQUENCE [LARGE SCALE GENOMIC DNA]</scope>
</reference>
<keyword evidence="1" id="KW-0812">Transmembrane</keyword>
<evidence type="ECO:0000256" key="1">
    <source>
        <dbReference type="SAM" id="Phobius"/>
    </source>
</evidence>
<feature type="transmembrane region" description="Helical" evidence="1">
    <location>
        <begin position="645"/>
        <end position="666"/>
    </location>
</feature>
<keyword evidence="3" id="KW-1185">Reference proteome</keyword>
<sequence length="673" mass="76909">MLKLIYITAFTTPCVEEMHRGLAAALSELAFSCELNDQIISQYKMNIVNDNSVKFSFTLNNQPFSRFCEECSLTKSTYPEIQNLVQEGTLNAFLNNPTKPFNVYVDSNEQDSASTYDFEISILKQLLKLILKHYGKQIIEPQFSITYKSQVIDFQQFDFYVNMPSKMYNYTTGLCPFYPNKQAVLSYGQQLIQPGNNAKTVKIQDVLTQYCGQVVFKVIFNSLHADSLTQLISELGLTCDVQKLNSYQDLNQLETNQIVFADFWRLREYQLYVNQPTIQVVEIDDSIRQQYYFKPLQILMQTDSSILDSVILQQININNRKITGSTSKLTSIIGNQQLSEAISAATQQLLTHSFDQSQFPFNIQHYKLKTYQQVQTNQFGHVYPVKFNQTQQFPKMNKIIKGGMLEYVIYTGWLKVAVANSSLMDQIKIRDILYTSGDGLEDWWLSGIALILSQQYGRLIQVQKIQISDTNSDSTFIQKALGTKFDFQKDLKGGKQFDIQSQIIALSLGQISQTPSIQYNYTTGLAYIDHSYAVISTSKLSFAQMFTPCKKFICNLKTDSCEVLNRIFYQNYQKCKKDVIQTSKVTDEFKKDKTRLVFDIGCELLMHKTELGGEISDTQISSQISPVYRMDAWYPLSSQNIKGRAMGLVALFSSLIIIVLASLALCKFGSQKR</sequence>
<gene>
    <name evidence="2" type="ORF">HINF_LOCUS12427</name>
</gene>
<proteinExistence type="predicted"/>
<dbReference type="Proteomes" id="UP001642409">
    <property type="component" value="Unassembled WGS sequence"/>
</dbReference>
<dbReference type="EMBL" id="CAXDID020000028">
    <property type="protein sequence ID" value="CAL5992121.1"/>
    <property type="molecule type" value="Genomic_DNA"/>
</dbReference>
<comment type="caution">
    <text evidence="2">The sequence shown here is derived from an EMBL/GenBank/DDBJ whole genome shotgun (WGS) entry which is preliminary data.</text>
</comment>
<protein>
    <submittedName>
        <fullName evidence="2">Hypothetical_protein</fullName>
    </submittedName>
</protein>
<evidence type="ECO:0000313" key="2">
    <source>
        <dbReference type="EMBL" id="CAL5992121.1"/>
    </source>
</evidence>
<keyword evidence="1" id="KW-0472">Membrane</keyword>
<organism evidence="2 3">
    <name type="scientific">Hexamita inflata</name>
    <dbReference type="NCBI Taxonomy" id="28002"/>
    <lineage>
        <taxon>Eukaryota</taxon>
        <taxon>Metamonada</taxon>
        <taxon>Diplomonadida</taxon>
        <taxon>Hexamitidae</taxon>
        <taxon>Hexamitinae</taxon>
        <taxon>Hexamita</taxon>
    </lineage>
</organism>